<protein>
    <recommendedName>
        <fullName evidence="1">DDE-1 domain-containing protein</fullName>
    </recommendedName>
</protein>
<feature type="domain" description="DDE-1" evidence="1">
    <location>
        <begin position="189"/>
        <end position="275"/>
    </location>
</feature>
<name>A0A2P4Y515_9STRA</name>
<evidence type="ECO:0000313" key="2">
    <source>
        <dbReference type="EMBL" id="POM72901.1"/>
    </source>
</evidence>
<dbReference type="GO" id="GO:0003676">
    <property type="term" value="F:nucleic acid binding"/>
    <property type="evidence" value="ECO:0007669"/>
    <property type="project" value="InterPro"/>
</dbReference>
<dbReference type="OrthoDB" id="119075at2759"/>
<evidence type="ECO:0000259" key="1">
    <source>
        <dbReference type="Pfam" id="PF03184"/>
    </source>
</evidence>
<gene>
    <name evidence="2" type="ORF">PHPALM_10316</name>
</gene>
<dbReference type="EMBL" id="NCKW01005403">
    <property type="protein sequence ID" value="POM72901.1"/>
    <property type="molecule type" value="Genomic_DNA"/>
</dbReference>
<comment type="caution">
    <text evidence="2">The sequence shown here is derived from an EMBL/GenBank/DDBJ whole genome shotgun (WGS) entry which is preliminary data.</text>
</comment>
<sequence length="370" mass="42285">MPSRFPISIWRKQQVFQWIENEGGRVPTRAIRHFQAQGLELDGGSVRRWWRNRELLLAANPSMCRLPGGCRRPLSASMEENGHEAASNFIASPHWTTSFMRRYGLSLRRRTNLTTLSDDKLINRAVSYMKFLQTALPAMDLDRTVLMDETVAYFEDARNQTVDLTGRRHVVVRSTGFSSMRITAGKAKTTFDKIGGVYVACQPRAWVASKLLKRWIDLAFPLIGMNEGKHLVWDSMRAHISKDVKAKCSARNISMCVVSPYLQARDIAIYKTFKDLLYIEINAWKEGDKVEYTRFGNSPWRDTDSRTVNNSIAFAGFAEDNMEWHVAQHDVYGEKFCAKWGDTDTTQEVSDIFNLGELHDALDDTALVDE</sequence>
<dbReference type="Proteomes" id="UP000237271">
    <property type="component" value="Unassembled WGS sequence"/>
</dbReference>
<dbReference type="InterPro" id="IPR004875">
    <property type="entry name" value="DDE_SF_endonuclease_dom"/>
</dbReference>
<organism evidence="2 3">
    <name type="scientific">Phytophthora palmivora</name>
    <dbReference type="NCBI Taxonomy" id="4796"/>
    <lineage>
        <taxon>Eukaryota</taxon>
        <taxon>Sar</taxon>
        <taxon>Stramenopiles</taxon>
        <taxon>Oomycota</taxon>
        <taxon>Peronosporomycetes</taxon>
        <taxon>Peronosporales</taxon>
        <taxon>Peronosporaceae</taxon>
        <taxon>Phytophthora</taxon>
    </lineage>
</organism>
<evidence type="ECO:0000313" key="3">
    <source>
        <dbReference type="Proteomes" id="UP000237271"/>
    </source>
</evidence>
<dbReference type="AlphaFoldDB" id="A0A2P4Y515"/>
<reference evidence="2 3" key="1">
    <citation type="journal article" date="2017" name="Genome Biol. Evol.">
        <title>Phytophthora megakarya and P. palmivora, closely related causal agents of cacao black pod rot, underwent increases in genome sizes and gene numbers by different mechanisms.</title>
        <authorList>
            <person name="Ali S.S."/>
            <person name="Shao J."/>
            <person name="Lary D.J."/>
            <person name="Kronmiller B."/>
            <person name="Shen D."/>
            <person name="Strem M.D."/>
            <person name="Amoako-Attah I."/>
            <person name="Akrofi A.Y."/>
            <person name="Begoude B.A."/>
            <person name="Ten Hoopen G.M."/>
            <person name="Coulibaly K."/>
            <person name="Kebe B.I."/>
            <person name="Melnick R.L."/>
            <person name="Guiltinan M.J."/>
            <person name="Tyler B.M."/>
            <person name="Meinhardt L.W."/>
            <person name="Bailey B.A."/>
        </authorList>
    </citation>
    <scope>NUCLEOTIDE SEQUENCE [LARGE SCALE GENOMIC DNA]</scope>
    <source>
        <strain evidence="3">sbr112.9</strain>
    </source>
</reference>
<accession>A0A2P4Y515</accession>
<proteinExistence type="predicted"/>
<keyword evidence="3" id="KW-1185">Reference proteome</keyword>
<dbReference type="Pfam" id="PF03184">
    <property type="entry name" value="DDE_1"/>
    <property type="match status" value="1"/>
</dbReference>